<accession>A0ABP8KU19</accession>
<evidence type="ECO:0000313" key="2">
    <source>
        <dbReference type="EMBL" id="GAA4415835.1"/>
    </source>
</evidence>
<evidence type="ECO:0000256" key="1">
    <source>
        <dbReference type="SAM" id="SignalP"/>
    </source>
</evidence>
<dbReference type="RefSeq" id="WP_345270471.1">
    <property type="nucleotide sequence ID" value="NZ_BAABHB010000013.1"/>
</dbReference>
<dbReference type="SUPFAM" id="SSF82185">
    <property type="entry name" value="Histone H3 K4-specific methyltransferase SET7/9 N-terminal domain"/>
    <property type="match status" value="1"/>
</dbReference>
<evidence type="ECO:0008006" key="4">
    <source>
        <dbReference type="Google" id="ProtNLM"/>
    </source>
</evidence>
<dbReference type="Gene3D" id="3.90.930.1">
    <property type="match status" value="1"/>
</dbReference>
<dbReference type="InterPro" id="IPR011652">
    <property type="entry name" value="MORN_2"/>
</dbReference>
<dbReference type="Proteomes" id="UP001500936">
    <property type="component" value="Unassembled WGS sequence"/>
</dbReference>
<dbReference type="Pfam" id="PF07661">
    <property type="entry name" value="MORN_2"/>
    <property type="match status" value="2"/>
</dbReference>
<feature type="signal peptide" evidence="1">
    <location>
        <begin position="1"/>
        <end position="28"/>
    </location>
</feature>
<dbReference type="EMBL" id="BAABHB010000013">
    <property type="protein sequence ID" value="GAA4415835.1"/>
    <property type="molecule type" value="Genomic_DNA"/>
</dbReference>
<proteinExistence type="predicted"/>
<evidence type="ECO:0000313" key="3">
    <source>
        <dbReference type="Proteomes" id="UP001500936"/>
    </source>
</evidence>
<name>A0ABP8KU19_9BACT</name>
<keyword evidence="3" id="KW-1185">Reference proteome</keyword>
<comment type="caution">
    <text evidence="2">The sequence shown here is derived from an EMBL/GenBank/DDBJ whole genome shotgun (WGS) entry which is preliminary data.</text>
</comment>
<keyword evidence="1" id="KW-0732">Signal</keyword>
<gene>
    <name evidence="2" type="ORF">GCM10023187_46690</name>
</gene>
<feature type="chain" id="PRO_5046453775" description="Toxin-antitoxin system YwqK family antitoxin" evidence="1">
    <location>
        <begin position="29"/>
        <end position="202"/>
    </location>
</feature>
<protein>
    <recommendedName>
        <fullName evidence="4">Toxin-antitoxin system YwqK family antitoxin</fullName>
    </recommendedName>
</protein>
<organism evidence="2 3">
    <name type="scientific">Nibrella viscosa</name>
    <dbReference type="NCBI Taxonomy" id="1084524"/>
    <lineage>
        <taxon>Bacteria</taxon>
        <taxon>Pseudomonadati</taxon>
        <taxon>Bacteroidota</taxon>
        <taxon>Cytophagia</taxon>
        <taxon>Cytophagales</taxon>
        <taxon>Spirosomataceae</taxon>
        <taxon>Nibrella</taxon>
    </lineage>
</organism>
<reference evidence="3" key="1">
    <citation type="journal article" date="2019" name="Int. J. Syst. Evol. Microbiol.">
        <title>The Global Catalogue of Microorganisms (GCM) 10K type strain sequencing project: providing services to taxonomists for standard genome sequencing and annotation.</title>
        <authorList>
            <consortium name="The Broad Institute Genomics Platform"/>
            <consortium name="The Broad Institute Genome Sequencing Center for Infectious Disease"/>
            <person name="Wu L."/>
            <person name="Ma J."/>
        </authorList>
    </citation>
    <scope>NUCLEOTIDE SEQUENCE [LARGE SCALE GENOMIC DNA]</scope>
    <source>
        <strain evidence="3">JCM 17925</strain>
    </source>
</reference>
<sequence>MAKQAPFRSKTWLLLAALAVGQTACRQATGETDTTIPNRLVSAEQPGWQRQNGLVWFNNEPFSGRQYALYANGDTVFVGAFRQGKAEGIHRQWYENRQPREVRRYVNGAQEGEQRGWYEDGKPAFVYHFRHDVYEGTATQWFPNGHLAQIFTYRDGREDGRQQLWYEDGTLRANYVARNGRHYGLTGVKNCVNVWDSIQVAH</sequence>